<feature type="domain" description="Alpha-D-phosphohexomutase alpha/beta/alpha" evidence="10">
    <location>
        <begin position="217"/>
        <end position="317"/>
    </location>
</feature>
<evidence type="ECO:0000256" key="2">
    <source>
        <dbReference type="ARBA" id="ARBA00010231"/>
    </source>
</evidence>
<dbReference type="InterPro" id="IPR016066">
    <property type="entry name" value="A-D-PHexomutase_CS"/>
</dbReference>
<keyword evidence="13" id="KW-1185">Reference proteome</keyword>
<dbReference type="InterPro" id="IPR016055">
    <property type="entry name" value="A-D-PHexomutase_a/b/a-I/II/III"/>
</dbReference>
<evidence type="ECO:0000313" key="12">
    <source>
        <dbReference type="EMBL" id="WUQ85856.1"/>
    </source>
</evidence>
<dbReference type="PROSITE" id="PS00710">
    <property type="entry name" value="PGM_PMM"/>
    <property type="match status" value="1"/>
</dbReference>
<dbReference type="SUPFAM" id="SSF53738">
    <property type="entry name" value="Phosphoglucomutase, first 3 domains"/>
    <property type="match status" value="3"/>
</dbReference>
<dbReference type="InterPro" id="IPR005843">
    <property type="entry name" value="A-D-PHexomutase_C"/>
</dbReference>
<evidence type="ECO:0000256" key="5">
    <source>
        <dbReference type="ARBA" id="ARBA00022842"/>
    </source>
</evidence>
<accession>A0ABZ1U3T7</accession>
<dbReference type="InterPro" id="IPR005846">
    <property type="entry name" value="A-D-PHexomutase_a/b/a-III"/>
</dbReference>
<feature type="domain" description="Alpha-D-phosphohexomutase C-terminal" evidence="8">
    <location>
        <begin position="511"/>
        <end position="546"/>
    </location>
</feature>
<gene>
    <name evidence="12" type="ORF">OHA16_24535</name>
</gene>
<dbReference type="InterPro" id="IPR005844">
    <property type="entry name" value="A-D-PHexomutase_a/b/a-I"/>
</dbReference>
<evidence type="ECO:0000313" key="13">
    <source>
        <dbReference type="Proteomes" id="UP001432222"/>
    </source>
</evidence>
<dbReference type="EMBL" id="CP108110">
    <property type="protein sequence ID" value="WUQ85856.1"/>
    <property type="molecule type" value="Genomic_DNA"/>
</dbReference>
<dbReference type="Pfam" id="PF02879">
    <property type="entry name" value="PGM_PMM_II"/>
    <property type="match status" value="1"/>
</dbReference>
<dbReference type="SUPFAM" id="SSF55957">
    <property type="entry name" value="Phosphoglucomutase, C-terminal domain"/>
    <property type="match status" value="1"/>
</dbReference>
<protein>
    <submittedName>
        <fullName evidence="12">Phospho-sugar mutase</fullName>
    </submittedName>
</protein>
<dbReference type="Pfam" id="PF02880">
    <property type="entry name" value="PGM_PMM_III"/>
    <property type="match status" value="1"/>
</dbReference>
<dbReference type="PANTHER" id="PTHR45745">
    <property type="entry name" value="PHOSPHOMANNOMUTASE 45A"/>
    <property type="match status" value="1"/>
</dbReference>
<dbReference type="PANTHER" id="PTHR45745:SF1">
    <property type="entry name" value="PHOSPHOGLUCOMUTASE 2B-RELATED"/>
    <property type="match status" value="1"/>
</dbReference>
<comment type="cofactor">
    <cofactor evidence="1">
        <name>Mg(2+)</name>
        <dbReference type="ChEBI" id="CHEBI:18420"/>
    </cofactor>
</comment>
<dbReference type="Gene3D" id="3.40.120.10">
    <property type="entry name" value="Alpha-D-Glucose-1,6-Bisphosphate, subunit A, domain 3"/>
    <property type="match status" value="3"/>
</dbReference>
<evidence type="ECO:0000259" key="10">
    <source>
        <dbReference type="Pfam" id="PF02879"/>
    </source>
</evidence>
<keyword evidence="3" id="KW-0597">Phosphoprotein</keyword>
<evidence type="ECO:0000256" key="6">
    <source>
        <dbReference type="ARBA" id="ARBA00023235"/>
    </source>
</evidence>
<keyword evidence="4 7" id="KW-0479">Metal-binding</keyword>
<evidence type="ECO:0000259" key="11">
    <source>
        <dbReference type="Pfam" id="PF02880"/>
    </source>
</evidence>
<evidence type="ECO:0000259" key="9">
    <source>
        <dbReference type="Pfam" id="PF02878"/>
    </source>
</evidence>
<dbReference type="InterPro" id="IPR036900">
    <property type="entry name" value="A-D-PHexomutase_C_sf"/>
</dbReference>
<feature type="domain" description="Alpha-D-phosphohexomutase alpha/beta/alpha" evidence="9">
    <location>
        <begin position="60"/>
        <end position="195"/>
    </location>
</feature>
<dbReference type="RefSeq" id="WP_328956538.1">
    <property type="nucleotide sequence ID" value="NZ_CP108110.1"/>
</dbReference>
<evidence type="ECO:0000256" key="1">
    <source>
        <dbReference type="ARBA" id="ARBA00001946"/>
    </source>
</evidence>
<name>A0ABZ1U3T7_9ACTN</name>
<evidence type="ECO:0000256" key="7">
    <source>
        <dbReference type="RuleBase" id="RU004326"/>
    </source>
</evidence>
<reference evidence="12" key="1">
    <citation type="submission" date="2022-10" db="EMBL/GenBank/DDBJ databases">
        <title>The complete genomes of actinobacterial strains from the NBC collection.</title>
        <authorList>
            <person name="Joergensen T.S."/>
            <person name="Alvarez Arevalo M."/>
            <person name="Sterndorff E.B."/>
            <person name="Faurdal D."/>
            <person name="Vuksanovic O."/>
            <person name="Mourched A.-S."/>
            <person name="Charusanti P."/>
            <person name="Shaw S."/>
            <person name="Blin K."/>
            <person name="Weber T."/>
        </authorList>
    </citation>
    <scope>NUCLEOTIDE SEQUENCE</scope>
    <source>
        <strain evidence="12">NBC_00222</strain>
    </source>
</reference>
<dbReference type="InterPro" id="IPR005845">
    <property type="entry name" value="A-D-PHexomutase_a/b/a-II"/>
</dbReference>
<proteinExistence type="inferred from homology"/>
<keyword evidence="5 7" id="KW-0460">Magnesium</keyword>
<dbReference type="CDD" id="cd05799">
    <property type="entry name" value="PGM2"/>
    <property type="match status" value="1"/>
</dbReference>
<evidence type="ECO:0000259" key="8">
    <source>
        <dbReference type="Pfam" id="PF00408"/>
    </source>
</evidence>
<feature type="domain" description="Alpha-D-phosphohexomutase alpha/beta/alpha" evidence="11">
    <location>
        <begin position="331"/>
        <end position="438"/>
    </location>
</feature>
<dbReference type="Pfam" id="PF00408">
    <property type="entry name" value="PGM_PMM_IV"/>
    <property type="match status" value="1"/>
</dbReference>
<organism evidence="12 13">
    <name type="scientific">Kitasatospora purpeofusca</name>
    <dbReference type="NCBI Taxonomy" id="67352"/>
    <lineage>
        <taxon>Bacteria</taxon>
        <taxon>Bacillati</taxon>
        <taxon>Actinomycetota</taxon>
        <taxon>Actinomycetes</taxon>
        <taxon>Kitasatosporales</taxon>
        <taxon>Streptomycetaceae</taxon>
        <taxon>Kitasatospora</taxon>
    </lineage>
</organism>
<evidence type="ECO:0000256" key="4">
    <source>
        <dbReference type="ARBA" id="ARBA00022723"/>
    </source>
</evidence>
<dbReference type="Pfam" id="PF02878">
    <property type="entry name" value="PGM_PMM_I"/>
    <property type="match status" value="1"/>
</dbReference>
<evidence type="ECO:0000256" key="3">
    <source>
        <dbReference type="ARBA" id="ARBA00022553"/>
    </source>
</evidence>
<keyword evidence="6" id="KW-0413">Isomerase</keyword>
<dbReference type="Gene3D" id="3.30.310.50">
    <property type="entry name" value="Alpha-D-phosphohexomutase, C-terminal domain"/>
    <property type="match status" value="1"/>
</dbReference>
<dbReference type="Proteomes" id="UP001432222">
    <property type="component" value="Chromosome"/>
</dbReference>
<comment type="similarity">
    <text evidence="2 7">Belongs to the phosphohexose mutase family.</text>
</comment>
<sequence length="566" mass="59224">MTQATTTDLLARARTWLAEDPDPQTREELAALLADAETPDADANAKLAWSELADRFADRLQFGTAGLRGELGAGPMRMNRAVVIRAAAGLVAYVKRQGLGDLVVIGYDARHKSYDFARDTAAVVVGAGLRALLFPRPLPTPVLAFAVRHLGAAAGVTVTASHNPPQDNGYKVYLGDGSQIVPPADAGIAAEIDAIGSLTEVPLAADGWETVDESVVEAYLDRAASIVDPHSARELDVVYTPMHGVGRDTFLAAMDRAGFPAPTVVAEQAEPDPDFPTVAFPNPEEPGAMDLAFRTAAAAAPDIVIANDPDADRCAVAVPADGADGWRMLRGDEVGALLGAALVSKRAAGTFATTIVSSTLLGRIAEAAGLGYAETLTGFKWISRAEGLRYGYEEALGYCVDPQGVRDKDGITAALLVAELAATLKRSGRTLTDLLDDLALEHGLHATDQLSVRVEDLSVIADAMRTLRERPPTTLAGLTVTRADDLAAGSAELPPTDGLRYYLAGDAVRSARIVVRPSGTEPKLKCYLEVVLPVASAADLADARARAAELLATVKRDLAAAAGIAG</sequence>